<reference evidence="2" key="1">
    <citation type="submission" date="2024-02" db="EMBL/GenBank/DDBJ databases">
        <authorList>
            <consortium name="ELIXIR-Norway"/>
            <consortium name="Elixir Norway"/>
        </authorList>
    </citation>
    <scope>NUCLEOTIDE SEQUENCE</scope>
</reference>
<protein>
    <recommendedName>
        <fullName evidence="1">DUF7869 domain-containing protein</fullName>
    </recommendedName>
</protein>
<dbReference type="Pfam" id="PF25273">
    <property type="entry name" value="DUF7869"/>
    <property type="match status" value="1"/>
</dbReference>
<feature type="domain" description="DUF7869" evidence="1">
    <location>
        <begin position="295"/>
        <end position="440"/>
    </location>
</feature>
<dbReference type="InterPro" id="IPR057191">
    <property type="entry name" value="DUF7869"/>
</dbReference>
<organism evidence="2 3">
    <name type="scientific">Sphagnum troendelagicum</name>
    <dbReference type="NCBI Taxonomy" id="128251"/>
    <lineage>
        <taxon>Eukaryota</taxon>
        <taxon>Viridiplantae</taxon>
        <taxon>Streptophyta</taxon>
        <taxon>Embryophyta</taxon>
        <taxon>Bryophyta</taxon>
        <taxon>Sphagnophytina</taxon>
        <taxon>Sphagnopsida</taxon>
        <taxon>Sphagnales</taxon>
        <taxon>Sphagnaceae</taxon>
        <taxon>Sphagnum</taxon>
    </lineage>
</organism>
<name>A0ABP0U3E3_9BRYO</name>
<evidence type="ECO:0000313" key="2">
    <source>
        <dbReference type="EMBL" id="CAK9211615.1"/>
    </source>
</evidence>
<dbReference type="Proteomes" id="UP001497512">
    <property type="component" value="Chromosome 18"/>
</dbReference>
<keyword evidence="3" id="KW-1185">Reference proteome</keyword>
<dbReference type="PANTHER" id="PTHR34415:SF1">
    <property type="entry name" value="INTEGRASE CATALYTIC DOMAIN-CONTAINING PROTEIN"/>
    <property type="match status" value="1"/>
</dbReference>
<evidence type="ECO:0000259" key="1">
    <source>
        <dbReference type="Pfam" id="PF25273"/>
    </source>
</evidence>
<evidence type="ECO:0000313" key="3">
    <source>
        <dbReference type="Proteomes" id="UP001497512"/>
    </source>
</evidence>
<proteinExistence type="predicted"/>
<sequence length="609" mass="69507">MGEESLNALKETWNAMKTRYGEAEWEQGKRVILGLMGQGYSDREIKALLGVGGSRVSQLGKIHKDGTWDGSHTCRPMKVPHHALSLNDLTTFIEDCKTWELEDGFPYSHRQPRQYFVEAKLTWTEFWKRYKKKMVSLEWRVMSFSRWTQYIKLHQPGVRLTRTVEDVYDSCVRIDIQFARDDLPPEEQEHLVLEKGMHLQAAIDQRRFMLGFVNQYIVANAPQQPVPNAIIPDTIDDAPADPIDDAFPEIQTQIKDFGGSFPLPFYGHQRPSADYLISNLMMQNFIISDITANRNNVLIYNERGQGKGGDALCSLCLLFHLRIRQERADRSPKMLLLILDNYVGQNKSKVVFMFYALLSLLFYDKVALFFLIPGHSHNQADRVVAWCRNKMRAENLYTPSVIVSELNAIKSVSAKFLHHQSSRRPFFGDWTSLLKKYFKSMPPNYTGNFFEIDQGIVSMRHLISTPDNEAVQFPMLLLENIDSVHQAILFNLFGSGVKSIDDVTSVDKVKLPRVELKEQLTNKKIKLLSKKYFSIPPEVLSYYPSVPKGLSDSSEDEDVAATQFKSKSARIVPFKKAVGVEKAKVGCPRKNASSTVPGQSSLLSFFRKA</sequence>
<dbReference type="EMBL" id="OZ019910">
    <property type="protein sequence ID" value="CAK9211615.1"/>
    <property type="molecule type" value="Genomic_DNA"/>
</dbReference>
<accession>A0ABP0U3E3</accession>
<gene>
    <name evidence="2" type="ORF">CSSPTR1EN2_LOCUS10845</name>
</gene>
<dbReference type="PANTHER" id="PTHR34415">
    <property type="entry name" value="INTEGRASE CATALYTIC DOMAIN-CONTAINING PROTEIN"/>
    <property type="match status" value="1"/>
</dbReference>